<dbReference type="Pfam" id="PF01145">
    <property type="entry name" value="Band_7"/>
    <property type="match status" value="1"/>
</dbReference>
<feature type="domain" description="Band 7" evidence="7">
    <location>
        <begin position="22"/>
        <end position="185"/>
    </location>
</feature>
<dbReference type="OrthoDB" id="9812991at2"/>
<dbReference type="GO" id="GO:0006508">
    <property type="term" value="P:proteolysis"/>
    <property type="evidence" value="ECO:0007669"/>
    <property type="project" value="UniProtKB-KW"/>
</dbReference>
<evidence type="ECO:0000259" key="7">
    <source>
        <dbReference type="SMART" id="SM00244"/>
    </source>
</evidence>
<dbReference type="PRINTS" id="PR00721">
    <property type="entry name" value="STOMATIN"/>
</dbReference>
<protein>
    <recommendedName>
        <fullName evidence="6">Protein HflC</fullName>
    </recommendedName>
</protein>
<dbReference type="NCBIfam" id="TIGR01932">
    <property type="entry name" value="hflC"/>
    <property type="match status" value="1"/>
</dbReference>
<gene>
    <name evidence="8" type="primary">hflC_1</name>
    <name evidence="8" type="ORF">IMCC3135_25065</name>
</gene>
<dbReference type="GO" id="GO:0008233">
    <property type="term" value="F:peptidase activity"/>
    <property type="evidence" value="ECO:0007669"/>
    <property type="project" value="UniProtKB-KW"/>
</dbReference>
<evidence type="ECO:0000256" key="3">
    <source>
        <dbReference type="ARBA" id="ARBA00022692"/>
    </source>
</evidence>
<dbReference type="CDD" id="cd03405">
    <property type="entry name" value="SPFH_HflC"/>
    <property type="match status" value="1"/>
</dbReference>
<dbReference type="KEGG" id="gai:IMCC3135_25065"/>
<evidence type="ECO:0000313" key="9">
    <source>
        <dbReference type="Proteomes" id="UP000250079"/>
    </source>
</evidence>
<evidence type="ECO:0000256" key="2">
    <source>
        <dbReference type="ARBA" id="ARBA00007862"/>
    </source>
</evidence>
<organism evidence="8 9">
    <name type="scientific">Granulosicoccus antarcticus IMCC3135</name>
    <dbReference type="NCBI Taxonomy" id="1192854"/>
    <lineage>
        <taxon>Bacteria</taxon>
        <taxon>Pseudomonadati</taxon>
        <taxon>Pseudomonadota</taxon>
        <taxon>Gammaproteobacteria</taxon>
        <taxon>Chromatiales</taxon>
        <taxon>Granulosicoccaceae</taxon>
        <taxon>Granulosicoccus</taxon>
    </lineage>
</organism>
<dbReference type="SUPFAM" id="SSF117892">
    <property type="entry name" value="Band 7/SPFH domain"/>
    <property type="match status" value="1"/>
</dbReference>
<evidence type="ECO:0000256" key="1">
    <source>
        <dbReference type="ARBA" id="ARBA00004167"/>
    </source>
</evidence>
<dbReference type="Proteomes" id="UP000250079">
    <property type="component" value="Chromosome"/>
</dbReference>
<dbReference type="Gene3D" id="3.30.479.30">
    <property type="entry name" value="Band 7 domain"/>
    <property type="match status" value="1"/>
</dbReference>
<dbReference type="PANTHER" id="PTHR42911">
    <property type="entry name" value="MODULATOR OF FTSH PROTEASE HFLC"/>
    <property type="match status" value="1"/>
</dbReference>
<keyword evidence="4" id="KW-1133">Transmembrane helix</keyword>
<keyword evidence="9" id="KW-1185">Reference proteome</keyword>
<dbReference type="InterPro" id="IPR001107">
    <property type="entry name" value="Band_7"/>
</dbReference>
<keyword evidence="8" id="KW-0378">Hydrolase</keyword>
<evidence type="ECO:0000256" key="4">
    <source>
        <dbReference type="ARBA" id="ARBA00022989"/>
    </source>
</evidence>
<dbReference type="InterPro" id="IPR001972">
    <property type="entry name" value="Stomatin_HflK_fam"/>
</dbReference>
<dbReference type="SMART" id="SM00244">
    <property type="entry name" value="PHB"/>
    <property type="match status" value="1"/>
</dbReference>
<dbReference type="AlphaFoldDB" id="A0A2Z2NU98"/>
<keyword evidence="5" id="KW-0472">Membrane</keyword>
<dbReference type="GO" id="GO:0016020">
    <property type="term" value="C:membrane"/>
    <property type="evidence" value="ECO:0007669"/>
    <property type="project" value="UniProtKB-SubCell"/>
</dbReference>
<dbReference type="InterPro" id="IPR010200">
    <property type="entry name" value="HflC"/>
</dbReference>
<evidence type="ECO:0000256" key="5">
    <source>
        <dbReference type="ARBA" id="ARBA00023136"/>
    </source>
</evidence>
<dbReference type="PIRSF" id="PIRSF005651">
    <property type="entry name" value="HflC"/>
    <property type="match status" value="1"/>
</dbReference>
<evidence type="ECO:0000313" key="8">
    <source>
        <dbReference type="EMBL" id="ASJ75076.1"/>
    </source>
</evidence>
<proteinExistence type="inferred from homology"/>
<keyword evidence="3" id="KW-0812">Transmembrane</keyword>
<dbReference type="RefSeq" id="WP_088920033.1">
    <property type="nucleotide sequence ID" value="NZ_CP018632.1"/>
</dbReference>
<sequence length="293" mass="33298">MNRLNNPLVLIGLALLLLLGSSMVFTVDERERAIKLFLGEITESDYTPGLHFKIPFVERVYKFDSRILTLDVQPERVLTNEKKNVIVDSFIKWRIADAGIFYTRLGGVESRANSRLTQFVREGVKDAFGRRTIKEVVSSARSTLREEILASVDKQAESLGIDIVDVRVKKVELPGDVRESVFQRMEKDRAKIAREIRSQGEEEAKKIRATADRIREELLAEAYSKSEQTRGLGDAESARIYAEAYTKDPDFYSLYRSLSAYRTAFSGNGDVLLLKPDSEFFKYFNGPELAPKP</sequence>
<dbReference type="PANTHER" id="PTHR42911:SF1">
    <property type="entry name" value="MODULATOR OF FTSH PROTEASE HFLC"/>
    <property type="match status" value="1"/>
</dbReference>
<reference evidence="8 9" key="1">
    <citation type="submission" date="2016-12" db="EMBL/GenBank/DDBJ databases">
        <authorList>
            <person name="Song W.-J."/>
            <person name="Kurnit D.M."/>
        </authorList>
    </citation>
    <scope>NUCLEOTIDE SEQUENCE [LARGE SCALE GENOMIC DNA]</scope>
    <source>
        <strain evidence="8 9">IMCC3135</strain>
    </source>
</reference>
<accession>A0A2Z2NU98</accession>
<comment type="function">
    <text evidence="6">HflC and HflK could regulate a protease.</text>
</comment>
<dbReference type="InterPro" id="IPR036013">
    <property type="entry name" value="Band_7/SPFH_dom_sf"/>
</dbReference>
<comment type="subcellular location">
    <subcellularLocation>
        <location evidence="1">Membrane</location>
        <topology evidence="1">Single-pass membrane protein</topology>
    </subcellularLocation>
</comment>
<evidence type="ECO:0000256" key="6">
    <source>
        <dbReference type="PIRNR" id="PIRNR005651"/>
    </source>
</evidence>
<dbReference type="EMBL" id="CP018632">
    <property type="protein sequence ID" value="ASJ75076.1"/>
    <property type="molecule type" value="Genomic_DNA"/>
</dbReference>
<name>A0A2Z2NU98_9GAMM</name>
<comment type="similarity">
    <text evidence="2 6">Belongs to the band 7/mec-2 family. HflC subfamily.</text>
</comment>
<keyword evidence="8" id="KW-0645">Protease</keyword>